<sequence length="123" mass="12281">RSQNTRSGLAACVQHPALSGLMRDAAASADSSCQAPAPGPSPPPGPRPSPALPGAPPGPPSPAKSCCLYHDAAGACSAGETCCSGSHKSYQTEKSCARYGAKHKCVWTGGQCVVGNSGESFII</sequence>
<keyword evidence="3" id="KW-1185">Reference proteome</keyword>
<organism evidence="2 3">
    <name type="scientific">Prorocentrum cordatum</name>
    <dbReference type="NCBI Taxonomy" id="2364126"/>
    <lineage>
        <taxon>Eukaryota</taxon>
        <taxon>Sar</taxon>
        <taxon>Alveolata</taxon>
        <taxon>Dinophyceae</taxon>
        <taxon>Prorocentrales</taxon>
        <taxon>Prorocentraceae</taxon>
        <taxon>Prorocentrum</taxon>
    </lineage>
</organism>
<feature type="compositionally biased region" description="Low complexity" evidence="1">
    <location>
        <begin position="24"/>
        <end position="36"/>
    </location>
</feature>
<accession>A0ABN9P761</accession>
<name>A0ABN9P761_9DINO</name>
<gene>
    <name evidence="2" type="ORF">PCOR1329_LOCUS397</name>
</gene>
<feature type="non-terminal residue" evidence="2">
    <location>
        <position position="1"/>
    </location>
</feature>
<reference evidence="2" key="1">
    <citation type="submission" date="2023-10" db="EMBL/GenBank/DDBJ databases">
        <authorList>
            <person name="Chen Y."/>
            <person name="Shah S."/>
            <person name="Dougan E. K."/>
            <person name="Thang M."/>
            <person name="Chan C."/>
        </authorList>
    </citation>
    <scope>NUCLEOTIDE SEQUENCE [LARGE SCALE GENOMIC DNA]</scope>
</reference>
<evidence type="ECO:0008006" key="4">
    <source>
        <dbReference type="Google" id="ProtNLM"/>
    </source>
</evidence>
<feature type="compositionally biased region" description="Pro residues" evidence="1">
    <location>
        <begin position="37"/>
        <end position="62"/>
    </location>
</feature>
<proteinExistence type="predicted"/>
<evidence type="ECO:0000256" key="1">
    <source>
        <dbReference type="SAM" id="MobiDB-lite"/>
    </source>
</evidence>
<dbReference type="EMBL" id="CAUYUJ010000075">
    <property type="protein sequence ID" value="CAK0788528.1"/>
    <property type="molecule type" value="Genomic_DNA"/>
</dbReference>
<feature type="region of interest" description="Disordered" evidence="1">
    <location>
        <begin position="24"/>
        <end position="62"/>
    </location>
</feature>
<comment type="caution">
    <text evidence="2">The sequence shown here is derived from an EMBL/GenBank/DDBJ whole genome shotgun (WGS) entry which is preliminary data.</text>
</comment>
<protein>
    <recommendedName>
        <fullName evidence="4">Granulins domain-containing protein</fullName>
    </recommendedName>
</protein>
<evidence type="ECO:0000313" key="2">
    <source>
        <dbReference type="EMBL" id="CAK0788528.1"/>
    </source>
</evidence>
<evidence type="ECO:0000313" key="3">
    <source>
        <dbReference type="Proteomes" id="UP001189429"/>
    </source>
</evidence>
<dbReference type="Proteomes" id="UP001189429">
    <property type="component" value="Unassembled WGS sequence"/>
</dbReference>